<comment type="similarity">
    <text evidence="2">Belongs to the TMEM175 family.</text>
</comment>
<evidence type="ECO:0000256" key="8">
    <source>
        <dbReference type="ARBA" id="ARBA00022989"/>
    </source>
</evidence>
<evidence type="ECO:0000313" key="15">
    <source>
        <dbReference type="Proteomes" id="UP001596045"/>
    </source>
</evidence>
<accession>A0ABW0MCI2</accession>
<comment type="caution">
    <text evidence="14">The sequence shown here is derived from an EMBL/GenBank/DDBJ whole genome shotgun (WGS) entry which is preliminary data.</text>
</comment>
<comment type="catalytic activity">
    <reaction evidence="12">
        <text>K(+)(in) = K(+)(out)</text>
        <dbReference type="Rhea" id="RHEA:29463"/>
        <dbReference type="ChEBI" id="CHEBI:29103"/>
    </reaction>
</comment>
<proteinExistence type="inferred from homology"/>
<dbReference type="RefSeq" id="WP_378999027.1">
    <property type="nucleotide sequence ID" value="NZ_JBHSMT010000028.1"/>
</dbReference>
<dbReference type="Proteomes" id="UP001596045">
    <property type="component" value="Unassembled WGS sequence"/>
</dbReference>
<dbReference type="EMBL" id="JBHSMT010000028">
    <property type="protein sequence ID" value="MFC5475593.1"/>
    <property type="molecule type" value="Genomic_DNA"/>
</dbReference>
<evidence type="ECO:0000256" key="9">
    <source>
        <dbReference type="ARBA" id="ARBA00023065"/>
    </source>
</evidence>
<organism evidence="14 15">
    <name type="scientific">Paraherbaspirillum soli</name>
    <dbReference type="NCBI Taxonomy" id="631222"/>
    <lineage>
        <taxon>Bacteria</taxon>
        <taxon>Pseudomonadati</taxon>
        <taxon>Pseudomonadota</taxon>
        <taxon>Betaproteobacteria</taxon>
        <taxon>Burkholderiales</taxon>
        <taxon>Oxalobacteraceae</taxon>
        <taxon>Paraherbaspirillum</taxon>
    </lineage>
</organism>
<keyword evidence="9" id="KW-0406">Ion transport</keyword>
<evidence type="ECO:0000256" key="11">
    <source>
        <dbReference type="ARBA" id="ARBA00023303"/>
    </source>
</evidence>
<keyword evidence="6" id="KW-0631">Potassium channel</keyword>
<dbReference type="InterPro" id="IPR010617">
    <property type="entry name" value="TMEM175-like"/>
</dbReference>
<gene>
    <name evidence="14" type="ORF">ACFPM8_16650</name>
</gene>
<keyword evidence="7" id="KW-0630">Potassium</keyword>
<evidence type="ECO:0000256" key="10">
    <source>
        <dbReference type="ARBA" id="ARBA00023136"/>
    </source>
</evidence>
<name>A0ABW0MCI2_9BURK</name>
<evidence type="ECO:0000256" key="3">
    <source>
        <dbReference type="ARBA" id="ARBA00022448"/>
    </source>
</evidence>
<dbReference type="Pfam" id="PF06736">
    <property type="entry name" value="TMEM175"/>
    <property type="match status" value="1"/>
</dbReference>
<protein>
    <submittedName>
        <fullName evidence="14">TMEM175 family protein</fullName>
    </submittedName>
</protein>
<keyword evidence="11" id="KW-0407">Ion channel</keyword>
<feature type="transmembrane region" description="Helical" evidence="13">
    <location>
        <begin position="12"/>
        <end position="30"/>
    </location>
</feature>
<evidence type="ECO:0000256" key="12">
    <source>
        <dbReference type="ARBA" id="ARBA00034430"/>
    </source>
</evidence>
<keyword evidence="3" id="KW-0813">Transport</keyword>
<comment type="subcellular location">
    <subcellularLocation>
        <location evidence="1">Membrane</location>
        <topology evidence="1">Multi-pass membrane protein</topology>
    </subcellularLocation>
</comment>
<evidence type="ECO:0000256" key="6">
    <source>
        <dbReference type="ARBA" id="ARBA00022826"/>
    </source>
</evidence>
<sequence length="191" mass="21087">MNKNRLEAFSDGVLAIAITIMVLNLKVPLGTGWTEISAITPLLSSYLLSFIYVGIYWVNHHHLMQPVRSVNGLILWANLHLLFWLSLIPFVTAWVSVDPSASPPVAIYGLVLLMSSFAFLLLGKALLAKEGENSRLAIALGNGRKNQISIFLYAAAILLSLWSGIGGLLVYAAVAILWFVPDRRIESLRWD</sequence>
<feature type="transmembrane region" description="Helical" evidence="13">
    <location>
        <begin position="148"/>
        <end position="180"/>
    </location>
</feature>
<evidence type="ECO:0000256" key="2">
    <source>
        <dbReference type="ARBA" id="ARBA00006920"/>
    </source>
</evidence>
<feature type="transmembrane region" description="Helical" evidence="13">
    <location>
        <begin position="36"/>
        <end position="58"/>
    </location>
</feature>
<keyword evidence="15" id="KW-1185">Reference proteome</keyword>
<keyword evidence="4" id="KW-0633">Potassium transport</keyword>
<evidence type="ECO:0000256" key="7">
    <source>
        <dbReference type="ARBA" id="ARBA00022958"/>
    </source>
</evidence>
<keyword evidence="8 13" id="KW-1133">Transmembrane helix</keyword>
<keyword evidence="10 13" id="KW-0472">Membrane</keyword>
<feature type="transmembrane region" description="Helical" evidence="13">
    <location>
        <begin position="70"/>
        <end position="95"/>
    </location>
</feature>
<evidence type="ECO:0000256" key="13">
    <source>
        <dbReference type="SAM" id="Phobius"/>
    </source>
</evidence>
<feature type="transmembrane region" description="Helical" evidence="13">
    <location>
        <begin position="107"/>
        <end position="127"/>
    </location>
</feature>
<evidence type="ECO:0000256" key="4">
    <source>
        <dbReference type="ARBA" id="ARBA00022538"/>
    </source>
</evidence>
<reference evidence="15" key="1">
    <citation type="journal article" date="2019" name="Int. J. Syst. Evol. Microbiol.">
        <title>The Global Catalogue of Microorganisms (GCM) 10K type strain sequencing project: providing services to taxonomists for standard genome sequencing and annotation.</title>
        <authorList>
            <consortium name="The Broad Institute Genomics Platform"/>
            <consortium name="The Broad Institute Genome Sequencing Center for Infectious Disease"/>
            <person name="Wu L."/>
            <person name="Ma J."/>
        </authorList>
    </citation>
    <scope>NUCLEOTIDE SEQUENCE [LARGE SCALE GENOMIC DNA]</scope>
    <source>
        <strain evidence="15">JCM 17066</strain>
    </source>
</reference>
<keyword evidence="5 13" id="KW-0812">Transmembrane</keyword>
<evidence type="ECO:0000256" key="5">
    <source>
        <dbReference type="ARBA" id="ARBA00022692"/>
    </source>
</evidence>
<evidence type="ECO:0000313" key="14">
    <source>
        <dbReference type="EMBL" id="MFC5475593.1"/>
    </source>
</evidence>
<evidence type="ECO:0000256" key="1">
    <source>
        <dbReference type="ARBA" id="ARBA00004141"/>
    </source>
</evidence>